<protein>
    <submittedName>
        <fullName evidence="1">Uncharacterized protein</fullName>
    </submittedName>
</protein>
<accession>A0ACC7NKJ4</accession>
<sequence>MSNIFEQSPRSLKSELAPISTAQTEELAAPLAAVLDDRRKQTLDRLSQALSDAVPEFLQRAFEDELLASGKSMERRNSRVKHRLKAERPRVRFAVWPKEAQNES</sequence>
<dbReference type="EMBL" id="JAQQDW010000102">
    <property type="protein sequence ID" value="MFM0108087.1"/>
    <property type="molecule type" value="Genomic_DNA"/>
</dbReference>
<evidence type="ECO:0000313" key="2">
    <source>
        <dbReference type="Proteomes" id="UP001629235"/>
    </source>
</evidence>
<dbReference type="Proteomes" id="UP001629235">
    <property type="component" value="Unassembled WGS sequence"/>
</dbReference>
<keyword evidence="2" id="KW-1185">Reference proteome</keyword>
<reference evidence="1 2" key="1">
    <citation type="journal article" date="2024" name="Chem. Sci.">
        <title>Discovery of megapolipeptins by genome mining of a Burkholderiales bacteria collection.</title>
        <authorList>
            <person name="Paulo B.S."/>
            <person name="Recchia M.J.J."/>
            <person name="Lee S."/>
            <person name="Fergusson C.H."/>
            <person name="Romanowski S.B."/>
            <person name="Hernandez A."/>
            <person name="Krull N."/>
            <person name="Liu D.Y."/>
            <person name="Cavanagh H."/>
            <person name="Bos A."/>
            <person name="Gray C.A."/>
            <person name="Murphy B.T."/>
            <person name="Linington R.G."/>
            <person name="Eustaquio A.S."/>
        </authorList>
    </citation>
    <scope>NUCLEOTIDE SEQUENCE [LARGE SCALE GENOMIC DNA]</scope>
    <source>
        <strain evidence="1 2">RL18-126-BIB-B</strain>
    </source>
</reference>
<evidence type="ECO:0000313" key="1">
    <source>
        <dbReference type="EMBL" id="MFM0108087.1"/>
    </source>
</evidence>
<name>A0ACC7NKJ4_9BURK</name>
<proteinExistence type="predicted"/>
<organism evidence="1 2">
    <name type="scientific">Paraburkholderia rhynchosiae</name>
    <dbReference type="NCBI Taxonomy" id="487049"/>
    <lineage>
        <taxon>Bacteria</taxon>
        <taxon>Pseudomonadati</taxon>
        <taxon>Pseudomonadota</taxon>
        <taxon>Betaproteobacteria</taxon>
        <taxon>Burkholderiales</taxon>
        <taxon>Burkholderiaceae</taxon>
        <taxon>Paraburkholderia</taxon>
    </lineage>
</organism>
<gene>
    <name evidence="1" type="ORF">PQR01_32745</name>
</gene>
<comment type="caution">
    <text evidence="1">The sequence shown here is derived from an EMBL/GenBank/DDBJ whole genome shotgun (WGS) entry which is preliminary data.</text>
</comment>